<name>A0ABR1H9Q4_9HYPO</name>
<sequence>MRRQKHSCDQCRRSKRACDAPPLDVAKRSAGEPPVEARERLDAESRMRPCSYCLKTNKKCTMEWAWSQVRLGSAASSSSSASDPPSNSMPSKRPRTDVESAQPWAIDSVDEEFDPGCAPTFLQDASQIQHLVFQDVAIPELDLSAVLPGGELDALQFDALPNEDATQVDLQDITFDTVAGSAVFCNASNSTAGSCPPAELDFDAYSALQLPQACSTSRSISSSRSRPPPSDGAWPTSKRRRRSSGWTDYQSSALSPFSIDQTMMARSNNQLISTNLLQIYHDVFEHNLSCWLTEVTCPYKTQRWRPDVASTAALKREWGPFWSNRIYRRTIKLDRVAKSTNMIQLARSEDQAAIRALHLTIMAFATQWAQGSRRQRQRYSPAVDDNPLEDIAEEMAEEFDRNLQRHFWEQAQRALQDVSDLESYRVVCAELIFGLTQKPWSSDDSPGIIDPAMLSRSHGIRDVKTAVLSQLNGIMSKEGPPIYMERAARKMHSLKYRYDAVRRGLDLSTTGNGKKAVGGLTLNSEDRSTVDLLYWLAVMFDTVSSSMNERPLVVSDEDCQHSSPQEDPSIAGEMDETSSGRWKIDVFIQDNLEAPGEFFHYPCSYEAAAEAVTKSAPVKVLLFRHVSYLQNILRKGGRGQKVEEIIRSTTSVYRYWNMTYGSFFRELVQHFHSVPPRIQSWFVCISAHWHLAALMLADLVEFVDENSLGIEAAVQSRVNSKMASRIRETSVRELSDLASVATPPSEEPGTFAAPQLPDFHHAVNEGTILTEPWTMILIRAFSKASVILLGEADESLRYGRATLGHNNEDFKESLERAEECIKGLWLLGKKSDMARKIAEVLSVASDGLRRQGQC</sequence>
<evidence type="ECO:0000256" key="2">
    <source>
        <dbReference type="ARBA" id="ARBA00022723"/>
    </source>
</evidence>
<dbReference type="InterPro" id="IPR050987">
    <property type="entry name" value="AtrR-like"/>
</dbReference>
<accession>A0ABR1H9Q4</accession>
<gene>
    <name evidence="6" type="ORF">QQZ08_011487</name>
</gene>
<comment type="caution">
    <text evidence="6">The sequence shown here is derived from an EMBL/GenBank/DDBJ whole genome shotgun (WGS) entry which is preliminary data.</text>
</comment>
<keyword evidence="2" id="KW-0479">Metal-binding</keyword>
<reference evidence="6 7" key="1">
    <citation type="journal article" date="2025" name="Microbiol. Resour. Announc.">
        <title>Draft genome sequences for Neonectria magnoliae and Neonectria punicea, canker pathogens of Liriodendron tulipifera and Acer saccharum in West Virginia.</title>
        <authorList>
            <person name="Petronek H.M."/>
            <person name="Kasson M.T."/>
            <person name="Metheny A.M."/>
            <person name="Stauder C.M."/>
            <person name="Lovett B."/>
            <person name="Lynch S.C."/>
            <person name="Garnas J.R."/>
            <person name="Kasson L.R."/>
            <person name="Stajich J.E."/>
        </authorList>
    </citation>
    <scope>NUCLEOTIDE SEQUENCE [LARGE SCALE GENOMIC DNA]</scope>
    <source>
        <strain evidence="6 7">NRRL 64651</strain>
    </source>
</reference>
<evidence type="ECO:0000256" key="1">
    <source>
        <dbReference type="ARBA" id="ARBA00004123"/>
    </source>
</evidence>
<dbReference type="Gene3D" id="4.10.240.10">
    <property type="entry name" value="Zn(2)-C6 fungal-type DNA-binding domain"/>
    <property type="match status" value="1"/>
</dbReference>
<dbReference type="EMBL" id="JAZAVK010000178">
    <property type="protein sequence ID" value="KAK7417791.1"/>
    <property type="molecule type" value="Genomic_DNA"/>
</dbReference>
<dbReference type="InterPro" id="IPR001138">
    <property type="entry name" value="Zn2Cys6_DnaBD"/>
</dbReference>
<keyword evidence="7" id="KW-1185">Reference proteome</keyword>
<dbReference type="PANTHER" id="PTHR46910:SF3">
    <property type="entry name" value="HALOTOLERANCE PROTEIN 9-RELATED"/>
    <property type="match status" value="1"/>
</dbReference>
<feature type="compositionally biased region" description="Basic and acidic residues" evidence="5">
    <location>
        <begin position="1"/>
        <end position="18"/>
    </location>
</feature>
<proteinExistence type="predicted"/>
<comment type="subcellular location">
    <subcellularLocation>
        <location evidence="1">Nucleus</location>
    </subcellularLocation>
</comment>
<keyword evidence="4" id="KW-0539">Nucleus</keyword>
<feature type="compositionally biased region" description="Basic and acidic residues" evidence="5">
    <location>
        <begin position="25"/>
        <end position="44"/>
    </location>
</feature>
<evidence type="ECO:0000256" key="5">
    <source>
        <dbReference type="SAM" id="MobiDB-lite"/>
    </source>
</evidence>
<evidence type="ECO:0000256" key="3">
    <source>
        <dbReference type="ARBA" id="ARBA00023125"/>
    </source>
</evidence>
<feature type="region of interest" description="Disordered" evidence="5">
    <location>
        <begin position="555"/>
        <end position="575"/>
    </location>
</feature>
<feature type="region of interest" description="Disordered" evidence="5">
    <location>
        <begin position="1"/>
        <end position="44"/>
    </location>
</feature>
<keyword evidence="3" id="KW-0238">DNA-binding</keyword>
<dbReference type="PANTHER" id="PTHR46910">
    <property type="entry name" value="TRANSCRIPTION FACTOR PDR1"/>
    <property type="match status" value="1"/>
</dbReference>
<feature type="compositionally biased region" description="Low complexity" evidence="5">
    <location>
        <begin position="75"/>
        <end position="91"/>
    </location>
</feature>
<evidence type="ECO:0008006" key="8">
    <source>
        <dbReference type="Google" id="ProtNLM"/>
    </source>
</evidence>
<feature type="region of interest" description="Disordered" evidence="5">
    <location>
        <begin position="75"/>
        <end position="101"/>
    </location>
</feature>
<evidence type="ECO:0000256" key="4">
    <source>
        <dbReference type="ARBA" id="ARBA00023242"/>
    </source>
</evidence>
<evidence type="ECO:0000313" key="6">
    <source>
        <dbReference type="EMBL" id="KAK7417791.1"/>
    </source>
</evidence>
<dbReference type="Proteomes" id="UP001498421">
    <property type="component" value="Unassembled WGS sequence"/>
</dbReference>
<feature type="region of interest" description="Disordered" evidence="5">
    <location>
        <begin position="216"/>
        <end position="249"/>
    </location>
</feature>
<dbReference type="InterPro" id="IPR036864">
    <property type="entry name" value="Zn2-C6_fun-type_DNA-bd_sf"/>
</dbReference>
<evidence type="ECO:0000313" key="7">
    <source>
        <dbReference type="Proteomes" id="UP001498421"/>
    </source>
</evidence>
<protein>
    <recommendedName>
        <fullName evidence="8">Regulatory protein alcR</fullName>
    </recommendedName>
</protein>
<dbReference type="CDD" id="cd00067">
    <property type="entry name" value="GAL4"/>
    <property type="match status" value="1"/>
</dbReference>
<organism evidence="6 7">
    <name type="scientific">Neonectria magnoliae</name>
    <dbReference type="NCBI Taxonomy" id="2732573"/>
    <lineage>
        <taxon>Eukaryota</taxon>
        <taxon>Fungi</taxon>
        <taxon>Dikarya</taxon>
        <taxon>Ascomycota</taxon>
        <taxon>Pezizomycotina</taxon>
        <taxon>Sordariomycetes</taxon>
        <taxon>Hypocreomycetidae</taxon>
        <taxon>Hypocreales</taxon>
        <taxon>Nectriaceae</taxon>
        <taxon>Neonectria</taxon>
    </lineage>
</organism>
<feature type="compositionally biased region" description="Low complexity" evidence="5">
    <location>
        <begin position="216"/>
        <end position="225"/>
    </location>
</feature>